<organism evidence="1 2">
    <name type="scientific">Trypanosoma congolense (strain IL3000)</name>
    <dbReference type="NCBI Taxonomy" id="1068625"/>
    <lineage>
        <taxon>Eukaryota</taxon>
        <taxon>Discoba</taxon>
        <taxon>Euglenozoa</taxon>
        <taxon>Kinetoplastea</taxon>
        <taxon>Metakinetoplastina</taxon>
        <taxon>Trypanosomatida</taxon>
        <taxon>Trypanosomatidae</taxon>
        <taxon>Trypanosoma</taxon>
        <taxon>Nannomonas</taxon>
    </lineage>
</organism>
<reference evidence="2" key="1">
    <citation type="submission" date="2011-07" db="EMBL/GenBank/DDBJ databases">
        <title>Divergent evolution of antigenic variation in African trypanosomes.</title>
        <authorList>
            <person name="Jackson A.P."/>
            <person name="Berry A."/>
            <person name="Allison H.C."/>
            <person name="Burton P."/>
            <person name="Anderson J."/>
            <person name="Aslett M."/>
            <person name="Brown R."/>
            <person name="Corton N."/>
            <person name="Harris D."/>
            <person name="Hauser H."/>
            <person name="Gamble J."/>
            <person name="Gilderthorp R."/>
            <person name="McQuillan J."/>
            <person name="Quail M.A."/>
            <person name="Sanders M."/>
            <person name="Van Tonder A."/>
            <person name="Ginger M.L."/>
            <person name="Donelson J.E."/>
            <person name="Field M.C."/>
            <person name="Barry J.D."/>
            <person name="Berriman M."/>
            <person name="Hertz-Fowler C."/>
        </authorList>
    </citation>
    <scope>NUCLEOTIDE SEQUENCE [LARGE SCALE GENOMIC DNA]</scope>
    <source>
        <strain evidence="2">IL3000</strain>
    </source>
</reference>
<accession>F9WJP2</accession>
<keyword evidence="2" id="KW-1185">Reference proteome</keyword>
<evidence type="ECO:0000313" key="2">
    <source>
        <dbReference type="Proteomes" id="UP000000702"/>
    </source>
</evidence>
<dbReference type="Proteomes" id="UP000000702">
    <property type="component" value="Unassembled WGS sequence"/>
</dbReference>
<comment type="caution">
    <text evidence="1">The sequence shown here is derived from an EMBL/GenBank/DDBJ whole genome shotgun (WGS) entry which is preliminary data.</text>
</comment>
<proteinExistence type="predicted"/>
<dbReference type="EMBL" id="CAEQ01002751">
    <property type="protein sequence ID" value="CCD17549.1"/>
    <property type="molecule type" value="Genomic_DNA"/>
</dbReference>
<evidence type="ECO:0000313" key="1">
    <source>
        <dbReference type="EMBL" id="CCD17549.1"/>
    </source>
</evidence>
<name>F9WJP2_TRYCI</name>
<reference evidence="1 2" key="2">
    <citation type="journal article" date="2012" name="Proc. Natl. Acad. Sci. U.S.A.">
        <title>Antigenic diversity is generated by distinct evolutionary mechanisms in African trypanosome species.</title>
        <authorList>
            <person name="Jackson A.P."/>
            <person name="Berry A."/>
            <person name="Aslett M."/>
            <person name="Allison H.C."/>
            <person name="Burton P."/>
            <person name="Vavrova-Anderson J."/>
            <person name="Brown R."/>
            <person name="Browne H."/>
            <person name="Corton N."/>
            <person name="Hauser H."/>
            <person name="Gamble J."/>
            <person name="Gilderthorp R."/>
            <person name="Marcello L."/>
            <person name="McQuillan J."/>
            <person name="Otto T.D."/>
            <person name="Quail M.A."/>
            <person name="Sanders M.J."/>
            <person name="van Tonder A."/>
            <person name="Ginger M.L."/>
            <person name="Field M.C."/>
            <person name="Barry J.D."/>
            <person name="Hertz-Fowler C."/>
            <person name="Berriman M."/>
        </authorList>
    </citation>
    <scope>NUCLEOTIDE SEQUENCE [LARGE SCALE GENOMIC DNA]</scope>
    <source>
        <strain evidence="1 2">IL3000</strain>
    </source>
</reference>
<dbReference type="OMA" id="RMMDCGP"/>
<gene>
    <name evidence="1" type="ORF">TCIL3000_0_23630</name>
</gene>
<protein>
    <submittedName>
        <fullName evidence="1">WGS project CAEQ00000000 data, annotated contig 934</fullName>
    </submittedName>
</protein>
<sequence length="373" mass="40553">MDDNLLLNLIRLVRNGRLLVRGCEVFNFGGLRMMDCGPYIEDYARLKNSADCDSSLQAFLSVYIRDVVVEVWHFEDFRTMMYTPSSQDYNRQCSPANGKSEAALSTLARVIFAYLRVHELYADIIQARATDVSVKVFTDPCEVPTLEPDMSSTKVWAIEGLVSIKVTYNRLWHRLLSPKLLPPLVSVLTYCDSSLNELPRTKQTAPIEMVNALDSRCGAVITVGSDSAGSGCSMPTPLFAPVPLPGSLGSGRFGHTYNAMRSPILGALDTFIMPPSVTTANNTSFIVPLSQGAAGAAILSGEVVTPAVPDHSFSAIPTFMDISGFSWSEECGNDSCCASDQLVELLEICDNVSLSEQPISITAVVENLGKPFL</sequence>
<dbReference type="VEuPathDB" id="TriTrypDB:TcIL3000_0_23630"/>
<dbReference type="AlphaFoldDB" id="F9WJP2"/>